<proteinExistence type="predicted"/>
<dbReference type="STRING" id="153721.MYP_1884"/>
<sequence>MVNFRIVNIIGETRSSFWKELKEGCNSISMNITAFPRRSYQFMVLNGGGNIILERFKKY</sequence>
<dbReference type="EMBL" id="BBLT01000003">
    <property type="protein sequence ID" value="GAL84656.1"/>
    <property type="molecule type" value="Genomic_DNA"/>
</dbReference>
<evidence type="ECO:0000313" key="2">
    <source>
        <dbReference type="Proteomes" id="UP000030185"/>
    </source>
</evidence>
<accession>A0A098LCE0</accession>
<dbReference type="AlphaFoldDB" id="A0A098LCE0"/>
<reference evidence="1 2" key="1">
    <citation type="submission" date="2014-09" db="EMBL/GenBank/DDBJ databases">
        <title>Sporocytophaga myxococcoides PG-01 genome sequencing.</title>
        <authorList>
            <person name="Liu L."/>
            <person name="Gao P.J."/>
            <person name="Chen G.J."/>
            <person name="Wang L.S."/>
        </authorList>
    </citation>
    <scope>NUCLEOTIDE SEQUENCE [LARGE SCALE GENOMIC DNA]</scope>
    <source>
        <strain evidence="1 2">PG-01</strain>
    </source>
</reference>
<dbReference type="Proteomes" id="UP000030185">
    <property type="component" value="Unassembled WGS sequence"/>
</dbReference>
<name>A0A098LCE0_9BACT</name>
<evidence type="ECO:0000313" key="1">
    <source>
        <dbReference type="EMBL" id="GAL84656.1"/>
    </source>
</evidence>
<keyword evidence="2" id="KW-1185">Reference proteome</keyword>
<organism evidence="1 2">
    <name type="scientific">Sporocytophaga myxococcoides</name>
    <dbReference type="NCBI Taxonomy" id="153721"/>
    <lineage>
        <taxon>Bacteria</taxon>
        <taxon>Pseudomonadati</taxon>
        <taxon>Bacteroidota</taxon>
        <taxon>Cytophagia</taxon>
        <taxon>Cytophagales</taxon>
        <taxon>Cytophagaceae</taxon>
        <taxon>Sporocytophaga</taxon>
    </lineage>
</organism>
<protein>
    <submittedName>
        <fullName evidence="1">Uncharacterized protein</fullName>
    </submittedName>
</protein>
<gene>
    <name evidence="1" type="ORF">MYP_1884</name>
</gene>
<comment type="caution">
    <text evidence="1">The sequence shown here is derived from an EMBL/GenBank/DDBJ whole genome shotgun (WGS) entry which is preliminary data.</text>
</comment>